<proteinExistence type="predicted"/>
<evidence type="ECO:0000313" key="2">
    <source>
        <dbReference type="Proteomes" id="UP001596456"/>
    </source>
</evidence>
<name>A0ABW2KQZ5_9PROT</name>
<dbReference type="Proteomes" id="UP001596456">
    <property type="component" value="Unassembled WGS sequence"/>
</dbReference>
<reference evidence="2" key="1">
    <citation type="journal article" date="2019" name="Int. J. Syst. Evol. Microbiol.">
        <title>The Global Catalogue of Microorganisms (GCM) 10K type strain sequencing project: providing services to taxonomists for standard genome sequencing and annotation.</title>
        <authorList>
            <consortium name="The Broad Institute Genomics Platform"/>
            <consortium name="The Broad Institute Genome Sequencing Center for Infectious Disease"/>
            <person name="Wu L."/>
            <person name="Ma J."/>
        </authorList>
    </citation>
    <scope>NUCLEOTIDE SEQUENCE [LARGE SCALE GENOMIC DNA]</scope>
    <source>
        <strain evidence="2">CGMCC 1.16275</strain>
    </source>
</reference>
<dbReference type="RefSeq" id="WP_377356808.1">
    <property type="nucleotide sequence ID" value="NZ_JBHTCM010000005.1"/>
</dbReference>
<protein>
    <recommendedName>
        <fullName evidence="3">Polymerase nucleotidyl transferase domain-containing protein</fullName>
    </recommendedName>
</protein>
<dbReference type="EMBL" id="JBHTCM010000005">
    <property type="protein sequence ID" value="MFC7332416.1"/>
    <property type="molecule type" value="Genomic_DNA"/>
</dbReference>
<gene>
    <name evidence="1" type="ORF">ACFQPS_04520</name>
</gene>
<keyword evidence="2" id="KW-1185">Reference proteome</keyword>
<dbReference type="InterPro" id="IPR043519">
    <property type="entry name" value="NT_sf"/>
</dbReference>
<evidence type="ECO:0000313" key="1">
    <source>
        <dbReference type="EMBL" id="MFC7332416.1"/>
    </source>
</evidence>
<dbReference type="SUPFAM" id="SSF81301">
    <property type="entry name" value="Nucleotidyltransferase"/>
    <property type="match status" value="1"/>
</dbReference>
<organism evidence="1 2">
    <name type="scientific">Rhodocista pekingensis</name>
    <dbReference type="NCBI Taxonomy" id="201185"/>
    <lineage>
        <taxon>Bacteria</taxon>
        <taxon>Pseudomonadati</taxon>
        <taxon>Pseudomonadota</taxon>
        <taxon>Alphaproteobacteria</taxon>
        <taxon>Rhodospirillales</taxon>
        <taxon>Azospirillaceae</taxon>
        <taxon>Rhodocista</taxon>
    </lineage>
</organism>
<sequence>MNERVVLNEIKKRREYTLTRTSDLKNKLSGANALLGNVACIYATGSFGRLEASSRSDLDLFIVARSQEDQEDEKGIKKSQLKRLDEICIKADLIKAIRELNIPDFDGDGKYLGHYSVDAFVKTLGAPDDDSTNALTGRLLLFLESRPLLGNSVYSDVISDVTAAYWRDYEDHKENFAPAFLANDILRLWRTFCVNYEARRKTIPEKNKISGKVKNYKLKHSRMLTCYSALLYLLAIFKENGTVSPKDAIKMTEKTPTERLEFLLTVDGIRESRDTIERLLIQYDKFLVNTGESETPLEERFEDRESFHNLMSDSKLFGELMFDAMQKIGRESELFRLMVV</sequence>
<dbReference type="Gene3D" id="3.30.460.10">
    <property type="entry name" value="Beta Polymerase, domain 2"/>
    <property type="match status" value="1"/>
</dbReference>
<accession>A0ABW2KQZ5</accession>
<comment type="caution">
    <text evidence="1">The sequence shown here is derived from an EMBL/GenBank/DDBJ whole genome shotgun (WGS) entry which is preliminary data.</text>
</comment>
<evidence type="ECO:0008006" key="3">
    <source>
        <dbReference type="Google" id="ProtNLM"/>
    </source>
</evidence>